<dbReference type="Pfam" id="PF07690">
    <property type="entry name" value="MFS_1"/>
    <property type="match status" value="1"/>
</dbReference>
<feature type="transmembrane region" description="Helical" evidence="6">
    <location>
        <begin position="260"/>
        <end position="281"/>
    </location>
</feature>
<feature type="domain" description="Major facilitator superfamily (MFS) profile" evidence="7">
    <location>
        <begin position="40"/>
        <end position="522"/>
    </location>
</feature>
<evidence type="ECO:0000313" key="9">
    <source>
        <dbReference type="Proteomes" id="UP000016922"/>
    </source>
</evidence>
<dbReference type="GO" id="GO:0022857">
    <property type="term" value="F:transmembrane transporter activity"/>
    <property type="evidence" value="ECO:0007669"/>
    <property type="project" value="InterPro"/>
</dbReference>
<evidence type="ECO:0000313" key="8">
    <source>
        <dbReference type="EMBL" id="EPE30769.1"/>
    </source>
</evidence>
<name>S3D0U6_GLAL2</name>
<dbReference type="PROSITE" id="PS50850">
    <property type="entry name" value="MFS"/>
    <property type="match status" value="1"/>
</dbReference>
<comment type="subcellular location">
    <subcellularLocation>
        <location evidence="1">Membrane</location>
        <topology evidence="1">Multi-pass membrane protein</topology>
    </subcellularLocation>
</comment>
<dbReference type="KEGG" id="glz:GLAREA_03736"/>
<organism evidence="8 9">
    <name type="scientific">Glarea lozoyensis (strain ATCC 20868 / MF5171)</name>
    <dbReference type="NCBI Taxonomy" id="1116229"/>
    <lineage>
        <taxon>Eukaryota</taxon>
        <taxon>Fungi</taxon>
        <taxon>Dikarya</taxon>
        <taxon>Ascomycota</taxon>
        <taxon>Pezizomycotina</taxon>
        <taxon>Leotiomycetes</taxon>
        <taxon>Helotiales</taxon>
        <taxon>Helotiaceae</taxon>
        <taxon>Glarea</taxon>
    </lineage>
</organism>
<evidence type="ECO:0000256" key="5">
    <source>
        <dbReference type="SAM" id="MobiDB-lite"/>
    </source>
</evidence>
<evidence type="ECO:0000256" key="6">
    <source>
        <dbReference type="SAM" id="Phobius"/>
    </source>
</evidence>
<dbReference type="InterPro" id="IPR020846">
    <property type="entry name" value="MFS_dom"/>
</dbReference>
<dbReference type="HOGENOM" id="CLU_000960_22_1_1"/>
<dbReference type="InterPro" id="IPR011701">
    <property type="entry name" value="MFS"/>
</dbReference>
<dbReference type="Gene3D" id="1.20.1250.20">
    <property type="entry name" value="MFS general substrate transporter like domains"/>
    <property type="match status" value="2"/>
</dbReference>
<reference evidence="8 9" key="1">
    <citation type="journal article" date="2013" name="BMC Genomics">
        <title>Genomics-driven discovery of the pneumocandin biosynthetic gene cluster in the fungus Glarea lozoyensis.</title>
        <authorList>
            <person name="Chen L."/>
            <person name="Yue Q."/>
            <person name="Zhang X."/>
            <person name="Xiang M."/>
            <person name="Wang C."/>
            <person name="Li S."/>
            <person name="Che Y."/>
            <person name="Ortiz-Lopez F.J."/>
            <person name="Bills G.F."/>
            <person name="Liu X."/>
            <person name="An Z."/>
        </authorList>
    </citation>
    <scope>NUCLEOTIDE SEQUENCE [LARGE SCALE GENOMIC DNA]</scope>
    <source>
        <strain evidence="9">ATCC 20868 / MF5171</strain>
    </source>
</reference>
<feature type="region of interest" description="Disordered" evidence="5">
    <location>
        <begin position="1"/>
        <end position="23"/>
    </location>
</feature>
<feature type="transmembrane region" description="Helical" evidence="6">
    <location>
        <begin position="396"/>
        <end position="417"/>
    </location>
</feature>
<dbReference type="PANTHER" id="PTHR23501:SF199">
    <property type="entry name" value="MFS EFFLUX TRANSPORTER INPD-RELATED"/>
    <property type="match status" value="1"/>
</dbReference>
<dbReference type="CDD" id="cd17502">
    <property type="entry name" value="MFS_Azr1_MDR_like"/>
    <property type="match status" value="1"/>
</dbReference>
<feature type="transmembrane region" description="Helical" evidence="6">
    <location>
        <begin position="495"/>
        <end position="517"/>
    </location>
</feature>
<protein>
    <submittedName>
        <fullName evidence="8">MFS general substrate transporter</fullName>
    </submittedName>
</protein>
<proteinExistence type="predicted"/>
<dbReference type="Proteomes" id="UP000016922">
    <property type="component" value="Unassembled WGS sequence"/>
</dbReference>
<accession>S3D0U6</accession>
<dbReference type="AlphaFoldDB" id="S3D0U6"/>
<dbReference type="OMA" id="YAMCITG"/>
<feature type="transmembrane region" description="Helical" evidence="6">
    <location>
        <begin position="187"/>
        <end position="209"/>
    </location>
</feature>
<feature type="transmembrane region" description="Helical" evidence="6">
    <location>
        <begin position="93"/>
        <end position="116"/>
    </location>
</feature>
<dbReference type="GeneID" id="19462791"/>
<dbReference type="eggNOG" id="KOG0254">
    <property type="taxonomic scope" value="Eukaryota"/>
</dbReference>
<evidence type="ECO:0000256" key="2">
    <source>
        <dbReference type="ARBA" id="ARBA00022692"/>
    </source>
</evidence>
<keyword evidence="2 6" id="KW-0812">Transmembrane</keyword>
<feature type="transmembrane region" description="Helical" evidence="6">
    <location>
        <begin position="360"/>
        <end position="384"/>
    </location>
</feature>
<feature type="transmembrane region" description="Helical" evidence="6">
    <location>
        <begin position="128"/>
        <end position="148"/>
    </location>
</feature>
<dbReference type="SUPFAM" id="SSF103473">
    <property type="entry name" value="MFS general substrate transporter"/>
    <property type="match status" value="1"/>
</dbReference>
<gene>
    <name evidence="8" type="ORF">GLAREA_03736</name>
</gene>
<dbReference type="RefSeq" id="XP_008082180.1">
    <property type="nucleotide sequence ID" value="XM_008083989.1"/>
</dbReference>
<dbReference type="PANTHER" id="PTHR23501">
    <property type="entry name" value="MAJOR FACILITATOR SUPERFAMILY"/>
    <property type="match status" value="1"/>
</dbReference>
<feature type="transmembrane region" description="Helical" evidence="6">
    <location>
        <begin position="334"/>
        <end position="354"/>
    </location>
</feature>
<keyword evidence="3 6" id="KW-1133">Transmembrane helix</keyword>
<evidence type="ECO:0000256" key="1">
    <source>
        <dbReference type="ARBA" id="ARBA00004141"/>
    </source>
</evidence>
<keyword evidence="4 6" id="KW-0472">Membrane</keyword>
<dbReference type="GO" id="GO:0005886">
    <property type="term" value="C:plasma membrane"/>
    <property type="evidence" value="ECO:0007669"/>
    <property type="project" value="TreeGrafter"/>
</dbReference>
<feature type="transmembrane region" description="Helical" evidence="6">
    <location>
        <begin position="229"/>
        <end position="248"/>
    </location>
</feature>
<feature type="transmembrane region" description="Helical" evidence="6">
    <location>
        <begin position="37"/>
        <end position="62"/>
    </location>
</feature>
<dbReference type="EMBL" id="KE145363">
    <property type="protein sequence ID" value="EPE30769.1"/>
    <property type="molecule type" value="Genomic_DNA"/>
</dbReference>
<dbReference type="InterPro" id="IPR036259">
    <property type="entry name" value="MFS_trans_sf"/>
</dbReference>
<keyword evidence="9" id="KW-1185">Reference proteome</keyword>
<feature type="transmembrane region" description="Helical" evidence="6">
    <location>
        <begin position="301"/>
        <end position="322"/>
    </location>
</feature>
<evidence type="ECO:0000259" key="7">
    <source>
        <dbReference type="PROSITE" id="PS50850"/>
    </source>
</evidence>
<dbReference type="OrthoDB" id="10021397at2759"/>
<evidence type="ECO:0000256" key="3">
    <source>
        <dbReference type="ARBA" id="ARBA00022989"/>
    </source>
</evidence>
<evidence type="ECO:0000256" key="4">
    <source>
        <dbReference type="ARBA" id="ARBA00023136"/>
    </source>
</evidence>
<feature type="transmembrane region" description="Helical" evidence="6">
    <location>
        <begin position="160"/>
        <end position="180"/>
    </location>
</feature>
<feature type="compositionally biased region" description="Basic and acidic residues" evidence="5">
    <location>
        <begin position="1"/>
        <end position="11"/>
    </location>
</feature>
<sequence>MLDLNKEEAATPEKTIAQNDQEQTDVPEIEYPTPFKLALIVLIICVAGFLCGLDQTILAAAVPKITNDFQALGDIACLTSATLQLVYGRLYSLFSIKLVYIGALFVFGVGSLLCTLAQNSITLVVSRAISGCGAAGIFSGNVLVLAASCPLEKRPGLSGLIFSSVGLASVAGPFIGGALTDGVTWRWCFGVNLPLVALIITGVCFFVRISVNEGTKQLNWGEKAKRFDIPGTLILSASLVSFILALQLGGSKYPWGSARVIILFVISGLVFCGFVALQVFVPTQRSFPVSIIRNRNVLLATFVNGFISSGLFVQITYLPVWFQAVKNASALRSGVMICPMIIAFVVMCAVSGGVTQRIGYYNPAMIFGAVFSAIGGGLLSTFNVNTASSKWVGYQILYGLGAGAGVPPCVLVIQTVLSTEDIPLGVSLTNLFQMLWSSIAVATAQTIFGNELAKGIAAVIPGFDVRGLSYTGASHLAIIYSPSQLENVVPIYSTAIGKTFLITASLGCVGLFCALGLQWKSMKKTVAEGEVSAN</sequence>